<dbReference type="EMBL" id="KV453909">
    <property type="protein sequence ID" value="ODV81854.1"/>
    <property type="molecule type" value="Genomic_DNA"/>
</dbReference>
<dbReference type="Proteomes" id="UP000094285">
    <property type="component" value="Unassembled WGS sequence"/>
</dbReference>
<organism evidence="1 2">
    <name type="scientific">Suhomyces tanzawaensis NRRL Y-17324</name>
    <dbReference type="NCBI Taxonomy" id="984487"/>
    <lineage>
        <taxon>Eukaryota</taxon>
        <taxon>Fungi</taxon>
        <taxon>Dikarya</taxon>
        <taxon>Ascomycota</taxon>
        <taxon>Saccharomycotina</taxon>
        <taxon>Pichiomycetes</taxon>
        <taxon>Debaryomycetaceae</taxon>
        <taxon>Suhomyces</taxon>
    </lineage>
</organism>
<sequence length="271" mass="30563">MINQPLVFGHPVHQYTTVREFPIMNTFLQLGVEVFESQQAFEGGERALWQTSTSVMSVFKRGAPFMVIRNSGSRDAGHMTNNNEVTVHFRVILSHVLAYVLQFAAPTPPVVVMNNNSSRPTADFEYRNTKLRVVGVTGTTSTFGNGLLKVFVMKPDTAMLSDGVVLRLKNKPEVHNRMLLVVESQDRGLIQAEMRAQEFLVHHPIATFREEETKVLGRILRSGTMRVFGREVLGEAEFVLVCVLLVLREQEGRKNRGYGRPREMEGPGQHK</sequence>
<evidence type="ECO:0000313" key="1">
    <source>
        <dbReference type="EMBL" id="ODV81854.1"/>
    </source>
</evidence>
<reference evidence="2" key="1">
    <citation type="submission" date="2016-05" db="EMBL/GenBank/DDBJ databases">
        <title>Comparative genomics of biotechnologically important yeasts.</title>
        <authorList>
            <consortium name="DOE Joint Genome Institute"/>
            <person name="Riley R."/>
            <person name="Haridas S."/>
            <person name="Wolfe K.H."/>
            <person name="Lopes M.R."/>
            <person name="Hittinger C.T."/>
            <person name="Goker M."/>
            <person name="Salamov A."/>
            <person name="Wisecaver J."/>
            <person name="Long T.M."/>
            <person name="Aerts A.L."/>
            <person name="Barry K."/>
            <person name="Choi C."/>
            <person name="Clum A."/>
            <person name="Coughlan A.Y."/>
            <person name="Deshpande S."/>
            <person name="Douglass A.P."/>
            <person name="Hanson S.J."/>
            <person name="Klenk H.-P."/>
            <person name="Labutti K."/>
            <person name="Lapidus A."/>
            <person name="Lindquist E."/>
            <person name="Lipzen A."/>
            <person name="Meier-Kolthoff J.P."/>
            <person name="Ohm R.A."/>
            <person name="Otillar R.P."/>
            <person name="Pangilinan J."/>
            <person name="Peng Y."/>
            <person name="Rokas A."/>
            <person name="Rosa C.A."/>
            <person name="Scheuner C."/>
            <person name="Sibirny A.A."/>
            <person name="Slot J.C."/>
            <person name="Stielow J.B."/>
            <person name="Sun H."/>
            <person name="Kurtzman C.P."/>
            <person name="Blackwell M."/>
            <person name="Grigoriev I.V."/>
            <person name="Jeffries T.W."/>
        </authorList>
    </citation>
    <scope>NUCLEOTIDE SEQUENCE [LARGE SCALE GENOMIC DNA]</scope>
    <source>
        <strain evidence="2">NRRL Y-17324</strain>
    </source>
</reference>
<name>A0A1E4SQR9_9ASCO</name>
<accession>A0A1E4SQR9</accession>
<keyword evidence="2" id="KW-1185">Reference proteome</keyword>
<dbReference type="RefSeq" id="XP_020066976.1">
    <property type="nucleotide sequence ID" value="XM_020208784.1"/>
</dbReference>
<dbReference type="OrthoDB" id="4090326at2759"/>
<dbReference type="AlphaFoldDB" id="A0A1E4SQR9"/>
<proteinExistence type="predicted"/>
<gene>
    <name evidence="1" type="ORF">CANTADRAFT_3914</name>
</gene>
<protein>
    <submittedName>
        <fullName evidence="1">Uncharacterized protein</fullName>
    </submittedName>
</protein>
<evidence type="ECO:0000313" key="2">
    <source>
        <dbReference type="Proteomes" id="UP000094285"/>
    </source>
</evidence>
<dbReference type="GeneID" id="30982920"/>